<name>A0AAV5VUJ7_9BILA</name>
<evidence type="ECO:0000313" key="2">
    <source>
        <dbReference type="Proteomes" id="UP001432322"/>
    </source>
</evidence>
<dbReference type="Proteomes" id="UP001432322">
    <property type="component" value="Unassembled WGS sequence"/>
</dbReference>
<feature type="non-terminal residue" evidence="1">
    <location>
        <position position="113"/>
    </location>
</feature>
<organism evidence="1 2">
    <name type="scientific">Pristionchus fissidentatus</name>
    <dbReference type="NCBI Taxonomy" id="1538716"/>
    <lineage>
        <taxon>Eukaryota</taxon>
        <taxon>Metazoa</taxon>
        <taxon>Ecdysozoa</taxon>
        <taxon>Nematoda</taxon>
        <taxon>Chromadorea</taxon>
        <taxon>Rhabditida</taxon>
        <taxon>Rhabditina</taxon>
        <taxon>Diplogasteromorpha</taxon>
        <taxon>Diplogasteroidea</taxon>
        <taxon>Neodiplogasteridae</taxon>
        <taxon>Pristionchus</taxon>
    </lineage>
</organism>
<keyword evidence="2" id="KW-1185">Reference proteome</keyword>
<gene>
    <name evidence="1" type="ORF">PFISCL1PPCAC_14468</name>
</gene>
<evidence type="ECO:0008006" key="3">
    <source>
        <dbReference type="Google" id="ProtNLM"/>
    </source>
</evidence>
<proteinExistence type="predicted"/>
<protein>
    <recommendedName>
        <fullName evidence="3">Ribosomal protein</fullName>
    </recommendedName>
</protein>
<accession>A0AAV5VUJ7</accession>
<comment type="caution">
    <text evidence="1">The sequence shown here is derived from an EMBL/GenBank/DDBJ whole genome shotgun (WGS) entry which is preliminary data.</text>
</comment>
<dbReference type="EMBL" id="BTSY01000004">
    <property type="protein sequence ID" value="GMT23171.1"/>
    <property type="molecule type" value="Genomic_DNA"/>
</dbReference>
<reference evidence="1" key="1">
    <citation type="submission" date="2023-10" db="EMBL/GenBank/DDBJ databases">
        <title>Genome assembly of Pristionchus species.</title>
        <authorList>
            <person name="Yoshida K."/>
            <person name="Sommer R.J."/>
        </authorList>
    </citation>
    <scope>NUCLEOTIDE SEQUENCE</scope>
    <source>
        <strain evidence="1">RS5133</strain>
    </source>
</reference>
<feature type="non-terminal residue" evidence="1">
    <location>
        <position position="1"/>
    </location>
</feature>
<dbReference type="AlphaFoldDB" id="A0AAV5VUJ7"/>
<evidence type="ECO:0000313" key="1">
    <source>
        <dbReference type="EMBL" id="GMT23171.1"/>
    </source>
</evidence>
<sequence length="113" mass="12983">QKTVSMKGAGCRRTARSLLDRSYFFSEEKQKKKKAKLGLLITQHSLQATRDDRYSLNDGAEAKEMYLLPIESRALSVSPSCWRICKQNRETSHGIRLFHQFPSKDSTYSNVIL</sequence>